<gene>
    <name evidence="1" type="ORF">ISM_07710</name>
</gene>
<dbReference type="PANTHER" id="PTHR48100">
    <property type="entry name" value="BROAD-SPECIFICITY PHOSPHATASE YOR283W-RELATED"/>
    <property type="match status" value="1"/>
</dbReference>
<dbReference type="OrthoDB" id="280692at2"/>
<dbReference type="EMBL" id="AALY01000001">
    <property type="protein sequence ID" value="EAP78165.1"/>
    <property type="molecule type" value="Genomic_DNA"/>
</dbReference>
<dbReference type="AlphaFoldDB" id="A3SLD4"/>
<organism evidence="1 2">
    <name type="scientific">Roseovarius nubinhibens (strain ATCC BAA-591 / DSM 15170 / ISM)</name>
    <dbReference type="NCBI Taxonomy" id="89187"/>
    <lineage>
        <taxon>Bacteria</taxon>
        <taxon>Pseudomonadati</taxon>
        <taxon>Pseudomonadota</taxon>
        <taxon>Alphaproteobacteria</taxon>
        <taxon>Rhodobacterales</taxon>
        <taxon>Roseobacteraceae</taxon>
        <taxon>Roseovarius</taxon>
    </lineage>
</organism>
<keyword evidence="2" id="KW-1185">Reference proteome</keyword>
<sequence length="216" mass="23895">MADIILVRHGQANTHAQDEASYDQLSELGRQQAQWLGLHLRDTGARFDHVVTGTLSRQVETAREMGYAPERTDPRLNELTYFDLAQAVEMQFGLPAPNSAAEFARYMPQVVAYWAEDQLSGIPESFGSFEARVTHLLEELASRGGTSLVVTSGGVIGMALRHVLGLGTAAMADVMLHTMNSSVHHLRFIHGRLMLAGFNATPHLDQPERREARTFI</sequence>
<dbReference type="CDD" id="cd07067">
    <property type="entry name" value="HP_PGM_like"/>
    <property type="match status" value="1"/>
</dbReference>
<reference evidence="1 2" key="1">
    <citation type="submission" date="2005-12" db="EMBL/GenBank/DDBJ databases">
        <authorList>
            <person name="Moran M.A."/>
            <person name="Ferriera S."/>
            <person name="Johnson J."/>
            <person name="Kravitz S."/>
            <person name="Halpern A."/>
            <person name="Remington K."/>
            <person name="Beeson K."/>
            <person name="Tran B."/>
            <person name="Rogers Y.-H."/>
            <person name="Friedman R."/>
            <person name="Venter J.C."/>
        </authorList>
    </citation>
    <scope>NUCLEOTIDE SEQUENCE [LARGE SCALE GENOMIC DNA]</scope>
    <source>
        <strain evidence="2">ATCC BAA-591 / DSM 15170 / ISM</strain>
    </source>
</reference>
<dbReference type="STRING" id="89187.ISM_07710"/>
<evidence type="ECO:0000313" key="1">
    <source>
        <dbReference type="EMBL" id="EAP78165.1"/>
    </source>
</evidence>
<dbReference type="Gene3D" id="3.40.50.1240">
    <property type="entry name" value="Phosphoglycerate mutase-like"/>
    <property type="match status" value="1"/>
</dbReference>
<dbReference type="SUPFAM" id="SSF53254">
    <property type="entry name" value="Phosphoglycerate mutase-like"/>
    <property type="match status" value="1"/>
</dbReference>
<dbReference type="Proteomes" id="UP000005954">
    <property type="component" value="Unassembled WGS sequence"/>
</dbReference>
<evidence type="ECO:0000313" key="2">
    <source>
        <dbReference type="Proteomes" id="UP000005954"/>
    </source>
</evidence>
<dbReference type="InterPro" id="IPR013078">
    <property type="entry name" value="His_Pase_superF_clade-1"/>
</dbReference>
<dbReference type="SMART" id="SM00855">
    <property type="entry name" value="PGAM"/>
    <property type="match status" value="1"/>
</dbReference>
<dbReference type="GO" id="GO:0016791">
    <property type="term" value="F:phosphatase activity"/>
    <property type="evidence" value="ECO:0007669"/>
    <property type="project" value="TreeGrafter"/>
</dbReference>
<dbReference type="InterPro" id="IPR050275">
    <property type="entry name" value="PGM_Phosphatase"/>
</dbReference>
<dbReference type="InterPro" id="IPR029033">
    <property type="entry name" value="His_PPase_superfam"/>
</dbReference>
<dbReference type="GO" id="GO:0005737">
    <property type="term" value="C:cytoplasm"/>
    <property type="evidence" value="ECO:0007669"/>
    <property type="project" value="TreeGrafter"/>
</dbReference>
<comment type="caution">
    <text evidence="1">The sequence shown here is derived from an EMBL/GenBank/DDBJ whole genome shotgun (WGS) entry which is preliminary data.</text>
</comment>
<protein>
    <submittedName>
        <fullName evidence="1">Phosphoglycerate mutase family protein</fullName>
    </submittedName>
</protein>
<dbReference type="RefSeq" id="WP_009813565.1">
    <property type="nucleotide sequence ID" value="NZ_CH724156.1"/>
</dbReference>
<dbReference type="Pfam" id="PF00300">
    <property type="entry name" value="His_Phos_1"/>
    <property type="match status" value="1"/>
</dbReference>
<proteinExistence type="predicted"/>
<name>A3SLD4_ROSNI</name>
<accession>A3SLD4</accession>
<dbReference type="HOGENOM" id="CLU_084200_0_0_5"/>
<dbReference type="PANTHER" id="PTHR48100:SF1">
    <property type="entry name" value="HISTIDINE PHOSPHATASE FAMILY PROTEIN-RELATED"/>
    <property type="match status" value="1"/>
</dbReference>
<dbReference type="eggNOG" id="COG0406">
    <property type="taxonomic scope" value="Bacteria"/>
</dbReference>